<dbReference type="InterPro" id="IPR008269">
    <property type="entry name" value="Lon_proteolytic"/>
</dbReference>
<dbReference type="Gene3D" id="3.40.50.300">
    <property type="entry name" value="P-loop containing nucleotide triphosphate hydrolases"/>
    <property type="match status" value="1"/>
</dbReference>
<dbReference type="InterPro" id="IPR003593">
    <property type="entry name" value="AAA+_ATPase"/>
</dbReference>
<accession>A0A6C0EUU3</accession>
<evidence type="ECO:0000313" key="7">
    <source>
        <dbReference type="EMBL" id="QHT32847.1"/>
    </source>
</evidence>
<evidence type="ECO:0000256" key="5">
    <source>
        <dbReference type="ARBA" id="ARBA00022840"/>
    </source>
</evidence>
<dbReference type="SMART" id="SM00382">
    <property type="entry name" value="AAA"/>
    <property type="match status" value="1"/>
</dbReference>
<dbReference type="PRINTS" id="PR00830">
    <property type="entry name" value="ENDOLAPTASE"/>
</dbReference>
<organism evidence="7">
    <name type="scientific">viral metagenome</name>
    <dbReference type="NCBI Taxonomy" id="1070528"/>
    <lineage>
        <taxon>unclassified sequences</taxon>
        <taxon>metagenomes</taxon>
        <taxon>organismal metagenomes</taxon>
    </lineage>
</organism>
<dbReference type="InterPro" id="IPR020568">
    <property type="entry name" value="Ribosomal_Su5_D2-typ_SF"/>
</dbReference>
<keyword evidence="5" id="KW-0067">ATP-binding</keyword>
<evidence type="ECO:0000256" key="3">
    <source>
        <dbReference type="ARBA" id="ARBA00022801"/>
    </source>
</evidence>
<dbReference type="GO" id="GO:0006515">
    <property type="term" value="P:protein quality control for misfolded or incompletely synthesized proteins"/>
    <property type="evidence" value="ECO:0007669"/>
    <property type="project" value="TreeGrafter"/>
</dbReference>
<dbReference type="Pfam" id="PF00004">
    <property type="entry name" value="AAA"/>
    <property type="match status" value="1"/>
</dbReference>
<dbReference type="PANTHER" id="PTHR43718:SF2">
    <property type="entry name" value="LON PROTEASE HOMOLOG, MITOCHONDRIAL"/>
    <property type="match status" value="1"/>
</dbReference>
<dbReference type="SUPFAM" id="SSF54211">
    <property type="entry name" value="Ribosomal protein S5 domain 2-like"/>
    <property type="match status" value="1"/>
</dbReference>
<protein>
    <recommendedName>
        <fullName evidence="6">Lon proteolytic domain-containing protein</fullName>
    </recommendedName>
</protein>
<evidence type="ECO:0000259" key="6">
    <source>
        <dbReference type="PROSITE" id="PS51786"/>
    </source>
</evidence>
<evidence type="ECO:0000256" key="2">
    <source>
        <dbReference type="ARBA" id="ARBA00022741"/>
    </source>
</evidence>
<keyword evidence="2" id="KW-0547">Nucleotide-binding</keyword>
<dbReference type="AlphaFoldDB" id="A0A6C0EUU3"/>
<dbReference type="InterPro" id="IPR003959">
    <property type="entry name" value="ATPase_AAA_core"/>
</dbReference>
<dbReference type="Gene3D" id="3.30.230.10">
    <property type="match status" value="1"/>
</dbReference>
<keyword evidence="1" id="KW-0645">Protease</keyword>
<dbReference type="Pfam" id="PF22667">
    <property type="entry name" value="Lon_lid"/>
    <property type="match status" value="1"/>
</dbReference>
<name>A0A6C0EUU3_9ZZZZ</name>
<evidence type="ECO:0000256" key="4">
    <source>
        <dbReference type="ARBA" id="ARBA00022825"/>
    </source>
</evidence>
<dbReference type="GO" id="GO:0016887">
    <property type="term" value="F:ATP hydrolysis activity"/>
    <property type="evidence" value="ECO:0007669"/>
    <property type="project" value="InterPro"/>
</dbReference>
<dbReference type="Pfam" id="PF05362">
    <property type="entry name" value="Lon_C"/>
    <property type="match status" value="1"/>
</dbReference>
<dbReference type="InterPro" id="IPR014721">
    <property type="entry name" value="Ribsml_uS5_D2-typ_fold_subgr"/>
</dbReference>
<dbReference type="PANTHER" id="PTHR43718">
    <property type="entry name" value="LON PROTEASE"/>
    <property type="match status" value="1"/>
</dbReference>
<dbReference type="InterPro" id="IPR054594">
    <property type="entry name" value="Lon_lid"/>
</dbReference>
<proteinExistence type="predicted"/>
<dbReference type="Gene3D" id="1.10.8.60">
    <property type="match status" value="1"/>
</dbReference>
<feature type="domain" description="Lon proteolytic" evidence="6">
    <location>
        <begin position="938"/>
        <end position="1131"/>
    </location>
</feature>
<dbReference type="SUPFAM" id="SSF52540">
    <property type="entry name" value="P-loop containing nucleoside triphosphate hydrolases"/>
    <property type="match status" value="1"/>
</dbReference>
<dbReference type="InterPro" id="IPR027065">
    <property type="entry name" value="Lon_Prtase"/>
</dbReference>
<dbReference type="EMBL" id="MN738950">
    <property type="protein sequence ID" value="QHT32847.1"/>
    <property type="molecule type" value="Genomic_DNA"/>
</dbReference>
<dbReference type="PROSITE" id="PS51786">
    <property type="entry name" value="LON_PROTEOLYTIC"/>
    <property type="match status" value="1"/>
</dbReference>
<keyword evidence="3" id="KW-0378">Hydrolase</keyword>
<evidence type="ECO:0000256" key="1">
    <source>
        <dbReference type="ARBA" id="ARBA00022670"/>
    </source>
</evidence>
<dbReference type="GO" id="GO:0004176">
    <property type="term" value="F:ATP-dependent peptidase activity"/>
    <property type="evidence" value="ECO:0007669"/>
    <property type="project" value="InterPro"/>
</dbReference>
<sequence length="1131" mass="129165">MNEKIDAKNNVKIDDKNEKHIHHASDVVNLVEKKLDFFQDVIQKTIIHVQKNKMLDILGTNDVNTCINTLNILSDKIKNLVENMNIITTDLVINNLQTINNEVSSLLKVYGTESLEDLLLICFGNSSSIITNEEELAKFNLLKKYFHPTSYKIATLKKTDNESTDMKQKLTSFIDDFVSDKMKNMDCNDISLHSKQFHMKVYGIKIYISGGNLKTNLIIYGIVDDIIISFLNNKYINAKKKMIKDNMPKNNEINIELNAETNNEIFGKYCDSLTLKDYLINTHNEIYNKFNGYLAQHKILKQKILSQVVKEFITSDLFLKRNMLIQLLINSDNYDNKYMAYLLYDILSNDVNGVIDTQEQIILFDSFPWTIKQCFREAMKKTIQYTNDLSNFDINKIPLEQQICLLKASDSVKEKAMIKLKEVKAKSEDSGSKARQYLDGLLKIPFSSYIKEPVMNLMDENRQHFNELKKMVDTDALIIPEKTRYTSIEIAKHSNQIKNQFDNNKTTHQTTEQTTDQSNIYDETYMKAIKSYLTKTDKNGLLTNIMKINNIVNTLKINELHKISHSGKSKAALQTSISEFIETCNAKYKQVIPLLNKLCLHTNIINKPADQVFITNSKIPVDKNIIEKTEKIKQIENNFNEITTYIHNVKSTLDDAVYGHDKAKKQIERIIGQWINGEQDGYCFGFEGPPGVGKTSLAKRGLSNCLKDEHGNSRPFAMIAMGGDSNGSTLHGHNYTYVGSTWGSIVQILIDKKCMNPIIFIDELDKISKTEHGREIVGILTHLLDPTQNDSFQDKYFSGIDLDLSKALFILSYNDVESIDKILLDRIHRIKFSNLSLEDKLVISKSHMLPEVYKKMGLCDMIHMSDEVIKFIIEDYTSEAGVRKLKEKLFEIVGEINIDILKNKNYDYEYPINITIADIKTKYFKDKHEIKNKKVPTESSVGIINGLWANAMGKGGVIPIQVKFFPCDKFLDLKLTGMQGDVMKESMNVSLTLAWSLTNSKVQNEIREKYNKDQKYGIHIHCPEGAVPKDGPSAGGAITSVLYSLLNNKLINHHFAMTGEISLDGNITEIGGLDLKFLGGIKAGVTSFIYPEENKKDYETFIEKYKDTDLLKNIIFNSVKNIDQVFELIFE</sequence>
<dbReference type="InterPro" id="IPR027417">
    <property type="entry name" value="P-loop_NTPase"/>
</dbReference>
<reference evidence="7" key="1">
    <citation type="journal article" date="2020" name="Nature">
        <title>Giant virus diversity and host interactions through global metagenomics.</title>
        <authorList>
            <person name="Schulz F."/>
            <person name="Roux S."/>
            <person name="Paez-Espino D."/>
            <person name="Jungbluth S."/>
            <person name="Walsh D.A."/>
            <person name="Denef V.J."/>
            <person name="McMahon K.D."/>
            <person name="Konstantinidis K.T."/>
            <person name="Eloe-Fadrosh E.A."/>
            <person name="Kyrpides N.C."/>
            <person name="Woyke T."/>
        </authorList>
    </citation>
    <scope>NUCLEOTIDE SEQUENCE</scope>
    <source>
        <strain evidence="7">GVMAG-M-3300009161-30</strain>
    </source>
</reference>
<dbReference type="GO" id="GO:0005524">
    <property type="term" value="F:ATP binding"/>
    <property type="evidence" value="ECO:0007669"/>
    <property type="project" value="UniProtKB-KW"/>
</dbReference>
<dbReference type="GO" id="GO:0004252">
    <property type="term" value="F:serine-type endopeptidase activity"/>
    <property type="evidence" value="ECO:0007669"/>
    <property type="project" value="InterPro"/>
</dbReference>
<keyword evidence="4" id="KW-0720">Serine protease</keyword>